<keyword evidence="1" id="KW-0677">Repeat</keyword>
<dbReference type="Pfam" id="PF13432">
    <property type="entry name" value="TPR_16"/>
    <property type="match status" value="1"/>
</dbReference>
<dbReference type="InterPro" id="IPR019734">
    <property type="entry name" value="TPR_rpt"/>
</dbReference>
<evidence type="ECO:0000313" key="5">
    <source>
        <dbReference type="EMBL" id="KDP41492.1"/>
    </source>
</evidence>
<dbReference type="AlphaFoldDB" id="A0A067KZ84"/>
<dbReference type="PANTHER" id="PTHR44858:SF1">
    <property type="entry name" value="UDP-N-ACETYLGLUCOSAMINE--PEPTIDE N-ACETYLGLUCOSAMINYLTRANSFERASE SPINDLY-RELATED"/>
    <property type="match status" value="1"/>
</dbReference>
<dbReference type="PANTHER" id="PTHR44858">
    <property type="entry name" value="TETRATRICOPEPTIDE REPEAT PROTEIN 6"/>
    <property type="match status" value="1"/>
</dbReference>
<dbReference type="OrthoDB" id="1893133at2759"/>
<dbReference type="SUPFAM" id="SSF48452">
    <property type="entry name" value="TPR-like"/>
    <property type="match status" value="1"/>
</dbReference>
<evidence type="ECO:0000256" key="4">
    <source>
        <dbReference type="SAM" id="Phobius"/>
    </source>
</evidence>
<dbReference type="KEGG" id="jcu:105630720"/>
<sequence length="218" mass="23899">MEKMVADILLQALLILIGIFGYLYVHEIPQKALAKFREYRSRPGVEAKRHFVLGARTLSLARSPDNSHSTTISLAKKAEDEADKAISLDPKDAAVHILKALSLDLQGFKSSALDSLDVALSPLAVKSLTESEKGDALFKRAELVVGTNRSERVDAAIQDLTQAVKLNKENANAFRLLGECYEAKKMEEEAKSAYEEALKLQPEMASAKAALERLTSSE</sequence>
<dbReference type="Proteomes" id="UP000027138">
    <property type="component" value="Unassembled WGS sequence"/>
</dbReference>
<protein>
    <submittedName>
        <fullName evidence="5">Uncharacterized protein</fullName>
    </submittedName>
</protein>
<keyword evidence="4" id="KW-0472">Membrane</keyword>
<dbReference type="STRING" id="180498.A0A067KZ84"/>
<reference evidence="5 6" key="1">
    <citation type="journal article" date="2014" name="PLoS ONE">
        <title>Global Analysis of Gene Expression Profiles in Physic Nut (Jatropha curcas L.) Seedlings Exposed to Salt Stress.</title>
        <authorList>
            <person name="Zhang L."/>
            <person name="Zhang C."/>
            <person name="Wu P."/>
            <person name="Chen Y."/>
            <person name="Li M."/>
            <person name="Jiang H."/>
            <person name="Wu G."/>
        </authorList>
    </citation>
    <scope>NUCLEOTIDE SEQUENCE [LARGE SCALE GENOMIC DNA]</scope>
    <source>
        <strain evidence="6">cv. GZQX0401</strain>
        <tissue evidence="5">Young leaves</tissue>
    </source>
</reference>
<evidence type="ECO:0000256" key="1">
    <source>
        <dbReference type="ARBA" id="ARBA00022737"/>
    </source>
</evidence>
<evidence type="ECO:0000256" key="2">
    <source>
        <dbReference type="ARBA" id="ARBA00022803"/>
    </source>
</evidence>
<name>A0A067KZ84_JATCU</name>
<dbReference type="SMART" id="SM00028">
    <property type="entry name" value="TPR"/>
    <property type="match status" value="2"/>
</dbReference>
<dbReference type="EMBL" id="KK914318">
    <property type="protein sequence ID" value="KDP41492.1"/>
    <property type="molecule type" value="Genomic_DNA"/>
</dbReference>
<dbReference type="Gene3D" id="1.25.40.10">
    <property type="entry name" value="Tetratricopeptide repeat domain"/>
    <property type="match status" value="1"/>
</dbReference>
<gene>
    <name evidence="5" type="ORF">JCGZ_15899</name>
</gene>
<feature type="transmembrane region" description="Helical" evidence="4">
    <location>
        <begin position="6"/>
        <end position="25"/>
    </location>
</feature>
<keyword evidence="4" id="KW-0812">Transmembrane</keyword>
<evidence type="ECO:0000256" key="3">
    <source>
        <dbReference type="PROSITE-ProRule" id="PRU00339"/>
    </source>
</evidence>
<dbReference type="InterPro" id="IPR011990">
    <property type="entry name" value="TPR-like_helical_dom_sf"/>
</dbReference>
<proteinExistence type="predicted"/>
<organism evidence="5 6">
    <name type="scientific">Jatropha curcas</name>
    <name type="common">Barbados nut</name>
    <dbReference type="NCBI Taxonomy" id="180498"/>
    <lineage>
        <taxon>Eukaryota</taxon>
        <taxon>Viridiplantae</taxon>
        <taxon>Streptophyta</taxon>
        <taxon>Embryophyta</taxon>
        <taxon>Tracheophyta</taxon>
        <taxon>Spermatophyta</taxon>
        <taxon>Magnoliopsida</taxon>
        <taxon>eudicotyledons</taxon>
        <taxon>Gunneridae</taxon>
        <taxon>Pentapetalae</taxon>
        <taxon>rosids</taxon>
        <taxon>fabids</taxon>
        <taxon>Malpighiales</taxon>
        <taxon>Euphorbiaceae</taxon>
        <taxon>Crotonoideae</taxon>
        <taxon>Jatropheae</taxon>
        <taxon>Jatropha</taxon>
    </lineage>
</organism>
<keyword evidence="4" id="KW-1133">Transmembrane helix</keyword>
<feature type="repeat" description="TPR" evidence="3">
    <location>
        <begin position="171"/>
        <end position="204"/>
    </location>
</feature>
<dbReference type="InterPro" id="IPR050498">
    <property type="entry name" value="Ycf3"/>
</dbReference>
<keyword evidence="2 3" id="KW-0802">TPR repeat</keyword>
<accession>A0A067KZ84</accession>
<keyword evidence="6" id="KW-1185">Reference proteome</keyword>
<evidence type="ECO:0000313" key="6">
    <source>
        <dbReference type="Proteomes" id="UP000027138"/>
    </source>
</evidence>
<dbReference type="PROSITE" id="PS50005">
    <property type="entry name" value="TPR"/>
    <property type="match status" value="1"/>
</dbReference>